<dbReference type="Proteomes" id="UP001174936">
    <property type="component" value="Unassembled WGS sequence"/>
</dbReference>
<dbReference type="EMBL" id="JAULSV010000001">
    <property type="protein sequence ID" value="KAK0656811.1"/>
    <property type="molecule type" value="Genomic_DNA"/>
</dbReference>
<organism evidence="2 3">
    <name type="scientific">Cercophora newfieldiana</name>
    <dbReference type="NCBI Taxonomy" id="92897"/>
    <lineage>
        <taxon>Eukaryota</taxon>
        <taxon>Fungi</taxon>
        <taxon>Dikarya</taxon>
        <taxon>Ascomycota</taxon>
        <taxon>Pezizomycotina</taxon>
        <taxon>Sordariomycetes</taxon>
        <taxon>Sordariomycetidae</taxon>
        <taxon>Sordariales</taxon>
        <taxon>Lasiosphaeriaceae</taxon>
        <taxon>Cercophora</taxon>
    </lineage>
</organism>
<evidence type="ECO:0000313" key="2">
    <source>
        <dbReference type="EMBL" id="KAK0656811.1"/>
    </source>
</evidence>
<feature type="region of interest" description="Disordered" evidence="1">
    <location>
        <begin position="1"/>
        <end position="66"/>
    </location>
</feature>
<gene>
    <name evidence="2" type="ORF">B0T16DRAFT_46528</name>
</gene>
<protein>
    <submittedName>
        <fullName evidence="2">Uncharacterized protein</fullName>
    </submittedName>
</protein>
<dbReference type="AlphaFoldDB" id="A0AA40CZ58"/>
<keyword evidence="3" id="KW-1185">Reference proteome</keyword>
<accession>A0AA40CZ58</accession>
<evidence type="ECO:0000313" key="3">
    <source>
        <dbReference type="Proteomes" id="UP001174936"/>
    </source>
</evidence>
<name>A0AA40CZ58_9PEZI</name>
<feature type="compositionally biased region" description="Basic and acidic residues" evidence="1">
    <location>
        <begin position="33"/>
        <end position="64"/>
    </location>
</feature>
<evidence type="ECO:0000256" key="1">
    <source>
        <dbReference type="SAM" id="MobiDB-lite"/>
    </source>
</evidence>
<sequence>MVFGPTQRRQSSNPAPRRDLAPLHRPGLGPSREPAHPSPDRARELVVSKKEYRQGSETSSDSKCHRGHSYASEFCQTGGVRWCRKGTKACCVIARKGSCQAPVRSLPVRWECLSAGRSDAAAGLWNPKFYCASRRAHQLTRPQTLDRCPV</sequence>
<reference evidence="2" key="1">
    <citation type="submission" date="2023-06" db="EMBL/GenBank/DDBJ databases">
        <title>Genome-scale phylogeny and comparative genomics of the fungal order Sordariales.</title>
        <authorList>
            <consortium name="Lawrence Berkeley National Laboratory"/>
            <person name="Hensen N."/>
            <person name="Bonometti L."/>
            <person name="Westerberg I."/>
            <person name="Brannstrom I.O."/>
            <person name="Guillou S."/>
            <person name="Cros-Aarteil S."/>
            <person name="Calhoun S."/>
            <person name="Haridas S."/>
            <person name="Kuo A."/>
            <person name="Mondo S."/>
            <person name="Pangilinan J."/>
            <person name="Riley R."/>
            <person name="Labutti K."/>
            <person name="Andreopoulos B."/>
            <person name="Lipzen A."/>
            <person name="Chen C."/>
            <person name="Yanf M."/>
            <person name="Daum C."/>
            <person name="Ng V."/>
            <person name="Clum A."/>
            <person name="Steindorff A."/>
            <person name="Ohm R."/>
            <person name="Martin F."/>
            <person name="Silar P."/>
            <person name="Natvig D."/>
            <person name="Lalanne C."/>
            <person name="Gautier V."/>
            <person name="Ament-Velasquez S.L."/>
            <person name="Kruys A."/>
            <person name="Hutchinson M.I."/>
            <person name="Powell A.J."/>
            <person name="Barry K."/>
            <person name="Miller A.N."/>
            <person name="Grigoriev I.V."/>
            <person name="Debuchy R."/>
            <person name="Gladieux P."/>
            <person name="Thoren M.H."/>
            <person name="Johannesson H."/>
        </authorList>
    </citation>
    <scope>NUCLEOTIDE SEQUENCE</scope>
    <source>
        <strain evidence="2">SMH2532-1</strain>
    </source>
</reference>
<comment type="caution">
    <text evidence="2">The sequence shown here is derived from an EMBL/GenBank/DDBJ whole genome shotgun (WGS) entry which is preliminary data.</text>
</comment>
<proteinExistence type="predicted"/>